<comment type="caution">
    <text evidence="1">The sequence shown here is derived from an EMBL/GenBank/DDBJ whole genome shotgun (WGS) entry which is preliminary data.</text>
</comment>
<proteinExistence type="predicted"/>
<reference evidence="1" key="1">
    <citation type="submission" date="2023-04" db="EMBL/GenBank/DDBJ databases">
        <title>Draft Genome sequencing of Naganishia species isolated from polar environments using Oxford Nanopore Technology.</title>
        <authorList>
            <person name="Leo P."/>
            <person name="Venkateswaran K."/>
        </authorList>
    </citation>
    <scope>NUCLEOTIDE SEQUENCE</scope>
    <source>
        <strain evidence="1">MNA-CCFEE 5261</strain>
    </source>
</reference>
<dbReference type="Proteomes" id="UP001241377">
    <property type="component" value="Unassembled WGS sequence"/>
</dbReference>
<sequence>MLEEMWATLLHHSQCLNDPVEATFDPDENEQSDRFSCRQRSNEHPPWLCFTPPRQIHASGNVDERFEREIDLLQIPDEHDTQVVCPIPVIGRFKGGIHPEDELHENEARKDGNMGSAAGGVELISNVNHMGSQDSATTTGVDLLFLNDGSSGTFHQARLPDDSLLRRRRPERRIVNGAETLSLFPASSQCTIALVQTPDGNSVDTSANGRLSQDIGTSAEQGPPENEENESYSGASSPELTESSLVDITSYAASAFSVSSSSDSEHVDLSHALHRRFLQPSTRTSMGSARASSPAFSSSSYEILSSPGDIASMPTSPHSTNASISLDTYPPFDEYNRSTYRYMNIRPPSQNSHYTFSESSWTDGDLTSDDPYREI</sequence>
<protein>
    <submittedName>
        <fullName evidence="1">Uncharacterized protein</fullName>
    </submittedName>
</protein>
<evidence type="ECO:0000313" key="2">
    <source>
        <dbReference type="Proteomes" id="UP001241377"/>
    </source>
</evidence>
<organism evidence="1 2">
    <name type="scientific">Naganishia cerealis</name>
    <dbReference type="NCBI Taxonomy" id="610337"/>
    <lineage>
        <taxon>Eukaryota</taxon>
        <taxon>Fungi</taxon>
        <taxon>Dikarya</taxon>
        <taxon>Basidiomycota</taxon>
        <taxon>Agaricomycotina</taxon>
        <taxon>Tremellomycetes</taxon>
        <taxon>Filobasidiales</taxon>
        <taxon>Filobasidiaceae</taxon>
        <taxon>Naganishia</taxon>
    </lineage>
</organism>
<evidence type="ECO:0000313" key="1">
    <source>
        <dbReference type="EMBL" id="KAJ9095361.1"/>
    </source>
</evidence>
<keyword evidence="2" id="KW-1185">Reference proteome</keyword>
<gene>
    <name evidence="1" type="ORF">QFC19_007605</name>
</gene>
<dbReference type="EMBL" id="JASBWR010000102">
    <property type="protein sequence ID" value="KAJ9095361.1"/>
    <property type="molecule type" value="Genomic_DNA"/>
</dbReference>
<accession>A0ACC2V8G9</accession>
<name>A0ACC2V8G9_9TREE</name>